<sequence>MQAAGDDFFVHHLTYKQKHFLILGKKSKTSSSATTVAPVLTAATPEMPAVIPSVKATSYTTSWRTAGKTNSYDTLASSKAKASKAANLS</sequence>
<organism evidence="1 2">
    <name type="scientific">Eumeta variegata</name>
    <name type="common">Bagworm moth</name>
    <name type="synonym">Eumeta japonica</name>
    <dbReference type="NCBI Taxonomy" id="151549"/>
    <lineage>
        <taxon>Eukaryota</taxon>
        <taxon>Metazoa</taxon>
        <taxon>Ecdysozoa</taxon>
        <taxon>Arthropoda</taxon>
        <taxon>Hexapoda</taxon>
        <taxon>Insecta</taxon>
        <taxon>Pterygota</taxon>
        <taxon>Neoptera</taxon>
        <taxon>Endopterygota</taxon>
        <taxon>Lepidoptera</taxon>
        <taxon>Glossata</taxon>
        <taxon>Ditrysia</taxon>
        <taxon>Tineoidea</taxon>
        <taxon>Psychidae</taxon>
        <taxon>Oiketicinae</taxon>
        <taxon>Eumeta</taxon>
    </lineage>
</organism>
<evidence type="ECO:0000313" key="1">
    <source>
        <dbReference type="EMBL" id="GBP47704.1"/>
    </source>
</evidence>
<comment type="caution">
    <text evidence="1">The sequence shown here is derived from an EMBL/GenBank/DDBJ whole genome shotgun (WGS) entry which is preliminary data.</text>
</comment>
<dbReference type="AlphaFoldDB" id="A0A4C1WC22"/>
<keyword evidence="2" id="KW-1185">Reference proteome</keyword>
<dbReference type="Proteomes" id="UP000299102">
    <property type="component" value="Unassembled WGS sequence"/>
</dbReference>
<proteinExistence type="predicted"/>
<name>A0A4C1WC22_EUMVA</name>
<reference evidence="1 2" key="1">
    <citation type="journal article" date="2019" name="Commun. Biol.">
        <title>The bagworm genome reveals a unique fibroin gene that provides high tensile strength.</title>
        <authorList>
            <person name="Kono N."/>
            <person name="Nakamura H."/>
            <person name="Ohtoshi R."/>
            <person name="Tomita M."/>
            <person name="Numata K."/>
            <person name="Arakawa K."/>
        </authorList>
    </citation>
    <scope>NUCLEOTIDE SEQUENCE [LARGE SCALE GENOMIC DNA]</scope>
</reference>
<protein>
    <submittedName>
        <fullName evidence="1">Uncharacterized protein</fullName>
    </submittedName>
</protein>
<dbReference type="EMBL" id="BGZK01000508">
    <property type="protein sequence ID" value="GBP47704.1"/>
    <property type="molecule type" value="Genomic_DNA"/>
</dbReference>
<evidence type="ECO:0000313" key="2">
    <source>
        <dbReference type="Proteomes" id="UP000299102"/>
    </source>
</evidence>
<gene>
    <name evidence="1" type="ORF">EVAR_14235_1</name>
</gene>
<accession>A0A4C1WC22</accession>